<dbReference type="EMBL" id="VSSQ01000091">
    <property type="protein sequence ID" value="MPL75796.1"/>
    <property type="molecule type" value="Genomic_DNA"/>
</dbReference>
<dbReference type="InterPro" id="IPR043741">
    <property type="entry name" value="DUF5686"/>
</dbReference>
<dbReference type="SUPFAM" id="SSF49464">
    <property type="entry name" value="Carboxypeptidase regulatory domain-like"/>
    <property type="match status" value="1"/>
</dbReference>
<proteinExistence type="predicted"/>
<dbReference type="InterPro" id="IPR008969">
    <property type="entry name" value="CarboxyPept-like_regulatory"/>
</dbReference>
<dbReference type="Gene3D" id="2.60.40.1120">
    <property type="entry name" value="Carboxypeptidase-like, regulatory domain"/>
    <property type="match status" value="1"/>
</dbReference>
<name>A0A644UA02_9ZZZZ</name>
<dbReference type="Pfam" id="PF18939">
    <property type="entry name" value="DUF5686"/>
    <property type="match status" value="1"/>
</dbReference>
<organism evidence="1">
    <name type="scientific">bioreactor metagenome</name>
    <dbReference type="NCBI Taxonomy" id="1076179"/>
    <lineage>
        <taxon>unclassified sequences</taxon>
        <taxon>metagenomes</taxon>
        <taxon>ecological metagenomes</taxon>
    </lineage>
</organism>
<evidence type="ECO:0008006" key="2">
    <source>
        <dbReference type="Google" id="ProtNLM"/>
    </source>
</evidence>
<reference evidence="1" key="1">
    <citation type="submission" date="2019-08" db="EMBL/GenBank/DDBJ databases">
        <authorList>
            <person name="Kucharzyk K."/>
            <person name="Murdoch R.W."/>
            <person name="Higgins S."/>
            <person name="Loffler F."/>
        </authorList>
    </citation>
    <scope>NUCLEOTIDE SEQUENCE</scope>
</reference>
<gene>
    <name evidence="1" type="ORF">SDC9_21627</name>
</gene>
<protein>
    <recommendedName>
        <fullName evidence="2">Carboxypeptidase-like regulatory domain-containing protein</fullName>
    </recommendedName>
</protein>
<comment type="caution">
    <text evidence="1">The sequence shown here is derived from an EMBL/GenBank/DDBJ whole genome shotgun (WGS) entry which is preliminary data.</text>
</comment>
<dbReference type="Pfam" id="PF13715">
    <property type="entry name" value="CarbopepD_reg_2"/>
    <property type="match status" value="1"/>
</dbReference>
<dbReference type="AlphaFoldDB" id="A0A644UA02"/>
<evidence type="ECO:0000313" key="1">
    <source>
        <dbReference type="EMBL" id="MPL75796.1"/>
    </source>
</evidence>
<sequence length="839" mass="96989">MMHSRLQPRLSGIKSGLFAPLIALILLFSGTYEVKAQITKIRGRITDAVTGEALPFVNVYFKGTTSGSTTDEQGYYSIETRQAADSLAASSVGYHIMVKPVVRNRFQEINFNLQPDQISLSEVVIKAGENPAEILLRKVIENKQVNNRENLEYYQFEAYTKIGFDANNLSEKFMNRKILKPFAFIFDYIDTSSYSGKAYLPVFLSESLSDVYYRNTPRTRREVIKASRVSGIDNASISQLLGDMIQQVNIYDNYITLFQKNFTSPLAGSALFSYRYYLVDSANIDGHWCYKMAFKPRRKQEFTFYGEIWIHDSTYAVKQFEMRIAADANINFINDLVLAQEFELVAGRHWMLAKDKLLVDFNITQRDSARNIGFFGSKTSSYRDFVINQPREKAFYSTPTTIMVDQAAGIKDDAFWADARHEALTRREDMVYQMVDTLRSLPVFKTWVDIVQMVTTGYYVHGNMEWGPYMSTYSYNQLEGHRFRLSGRTSNHFSTNLMLEGYTAYGLSDQQIKYSGGFKYMIDKNPRRVVSGSVKYDVEQLGQSQNAFREDFLLASLFRRNPADKLSMVHQYKGYYEHEWFTGLSNTFTFTQRSLWSSGRVPFTIHCNNGDCLKQTDVIRTSEISINTRFAMHEKVVMGEFERVSLGGKYPVLEINYTYGIPGLFSGDYEYHRLQLSLRHWFNILSLGWSKYNIEAGKIWGKVPYPLLKIHPGNETYVYDESAFNLMNYYEFISDQYVSFYYTHHFVGAFFNKIPVFRKLKWREVAQVKGVIGNATKENLAFSALPAGTYTTWKPYVEAGLGIENIFRIFRVDAVWRLSYYDHTDISKFGVMVSMQFDF</sequence>
<accession>A0A644UA02</accession>